<evidence type="ECO:0000313" key="1">
    <source>
        <dbReference type="EMBL" id="EJX02468.1"/>
    </source>
</evidence>
<protein>
    <submittedName>
        <fullName evidence="1">Uncharacterized protein</fullName>
    </submittedName>
</protein>
<name>J9GK55_9ZZZZ</name>
<comment type="caution">
    <text evidence="1">The sequence shown here is derived from an EMBL/GenBank/DDBJ whole genome shotgun (WGS) entry which is preliminary data.</text>
</comment>
<proteinExistence type="predicted"/>
<organism evidence="1">
    <name type="scientific">gut metagenome</name>
    <dbReference type="NCBI Taxonomy" id="749906"/>
    <lineage>
        <taxon>unclassified sequences</taxon>
        <taxon>metagenomes</taxon>
        <taxon>organismal metagenomes</taxon>
    </lineage>
</organism>
<gene>
    <name evidence="1" type="ORF">EVA_09426</name>
</gene>
<accession>J9GK55</accession>
<reference evidence="1" key="1">
    <citation type="journal article" date="2012" name="PLoS ONE">
        <title>Gene sets for utilization of primary and secondary nutrition supplies in the distal gut of endangered iberian lynx.</title>
        <authorList>
            <person name="Alcaide M."/>
            <person name="Messina E."/>
            <person name="Richter M."/>
            <person name="Bargiela R."/>
            <person name="Peplies J."/>
            <person name="Huws S.A."/>
            <person name="Newbold C.J."/>
            <person name="Golyshin P.N."/>
            <person name="Simon M.A."/>
            <person name="Lopez G."/>
            <person name="Yakimov M.M."/>
            <person name="Ferrer M."/>
        </authorList>
    </citation>
    <scope>NUCLEOTIDE SEQUENCE</scope>
</reference>
<sequence>MQVPPTPLKTLPAARASQKSSIVLKTAHNTKPTVRVLHVFHSPAPKDTSPLPLPLLLS</sequence>
<dbReference type="EMBL" id="AMCI01002536">
    <property type="protein sequence ID" value="EJX02468.1"/>
    <property type="molecule type" value="Genomic_DNA"/>
</dbReference>
<dbReference type="AlphaFoldDB" id="J9GK55"/>